<evidence type="ECO:0000259" key="3">
    <source>
        <dbReference type="Pfam" id="PF23751"/>
    </source>
</evidence>
<dbReference type="OrthoDB" id="1291858at2759"/>
<dbReference type="GO" id="GO:0005737">
    <property type="term" value="C:cytoplasm"/>
    <property type="evidence" value="ECO:0007669"/>
    <property type="project" value="TreeGrafter"/>
</dbReference>
<dbReference type="Pfam" id="PF23752">
    <property type="entry name" value="Beta-prop_WDR11_2nd"/>
    <property type="match status" value="1"/>
</dbReference>
<sequence>MKLSPKTVTGVLHLQNKGACDWGWQGLIAQGCQRYVSIIDPKNVQVIQVLVKHKGTVVKVKWSHENYHHDLGSPYTLRLASGDSNGLIIIWDVKQGEPKTEFSDGNKPIQDLQWLSNQDASYDLLVALHPPYSMILWNADTGTKLWKKSYTETLLSFSFDPFNHRNVAFLGQDSIIFIEDFSITKTPSDNGKKFYICSPSSQGKLSLEMDSEKKKIMQYITRMCANIWAFQRSTADIESMALNECLQLLHHQSCRHHLILLYPREILILDLEINQTVGIIQMERSGSPYVQVLSLRQRDVLICLHENGSLTARVRRKTNVINTPASEGTGAFDDSPPPMSMDMMYDVRCQSDSMRVTRNSKVCCITCCPVSEKTITLSVTDGRMIFWEILLAQNPSVISTPKGINTKLDFPVISDIPAPKSNVSPMTTKNYHIYNPLLALGNNNGIIQILNISSGEIEKEYSVHTTTVRGIEWCSLQSFMSFSYPNPGPTGQVKNEIVFVDVSSGKITHVRPNRDHESPIEILRVSYSRNYFVIGFKDKPTELWDVKTLTMLRETALSHTPESDENSSAVTMSQSTTSTIESMESKSPTQREHLVYSDMDGSLYHFIIENNTFVDASKIPPERPNDEEGPCLAKIIDKIASSTSETK</sequence>
<dbReference type="AlphaFoldDB" id="A0A8S3RKW9"/>
<dbReference type="SMART" id="SM00320">
    <property type="entry name" value="WD40"/>
    <property type="match status" value="3"/>
</dbReference>
<evidence type="ECO:0000256" key="2">
    <source>
        <dbReference type="SAM" id="MobiDB-lite"/>
    </source>
</evidence>
<evidence type="ECO:0000313" key="5">
    <source>
        <dbReference type="EMBL" id="CAG2205703.1"/>
    </source>
</evidence>
<feature type="region of interest" description="Disordered" evidence="2">
    <location>
        <begin position="557"/>
        <end position="590"/>
    </location>
</feature>
<dbReference type="InterPro" id="IPR015943">
    <property type="entry name" value="WD40/YVTN_repeat-like_dom_sf"/>
</dbReference>
<dbReference type="InterPro" id="IPR036322">
    <property type="entry name" value="WD40_repeat_dom_sf"/>
</dbReference>
<dbReference type="InterPro" id="IPR039694">
    <property type="entry name" value="WDR11"/>
</dbReference>
<keyword evidence="6" id="KW-1185">Reference proteome</keyword>
<evidence type="ECO:0000256" key="1">
    <source>
        <dbReference type="PROSITE-ProRule" id="PRU00221"/>
    </source>
</evidence>
<feature type="domain" description="WDR11 first beta-propeller" evidence="3">
    <location>
        <begin position="15"/>
        <end position="319"/>
    </location>
</feature>
<keyword evidence="1" id="KW-0853">WD repeat</keyword>
<dbReference type="InterPro" id="IPR001680">
    <property type="entry name" value="WD40_rpt"/>
</dbReference>
<dbReference type="EMBL" id="CAJPWZ010001029">
    <property type="protein sequence ID" value="CAG2205703.1"/>
    <property type="molecule type" value="Genomic_DNA"/>
</dbReference>
<dbReference type="SUPFAM" id="SSF50978">
    <property type="entry name" value="WD40 repeat-like"/>
    <property type="match status" value="1"/>
</dbReference>
<dbReference type="InterPro" id="IPR057853">
    <property type="entry name" value="Beta-prop_WDR11_2nd"/>
</dbReference>
<dbReference type="InterPro" id="IPR057852">
    <property type="entry name" value="Beta-prop_WDR11_1st"/>
</dbReference>
<feature type="compositionally biased region" description="Polar residues" evidence="2">
    <location>
        <begin position="566"/>
        <end position="588"/>
    </location>
</feature>
<protein>
    <submittedName>
        <fullName evidence="5">WDR11</fullName>
    </submittedName>
</protein>
<comment type="caution">
    <text evidence="5">The sequence shown here is derived from an EMBL/GenBank/DDBJ whole genome shotgun (WGS) entry which is preliminary data.</text>
</comment>
<name>A0A8S3RKW9_MYTED</name>
<organism evidence="5 6">
    <name type="scientific">Mytilus edulis</name>
    <name type="common">Blue mussel</name>
    <dbReference type="NCBI Taxonomy" id="6550"/>
    <lineage>
        <taxon>Eukaryota</taxon>
        <taxon>Metazoa</taxon>
        <taxon>Spiralia</taxon>
        <taxon>Lophotrochozoa</taxon>
        <taxon>Mollusca</taxon>
        <taxon>Bivalvia</taxon>
        <taxon>Autobranchia</taxon>
        <taxon>Pteriomorphia</taxon>
        <taxon>Mytilida</taxon>
        <taxon>Mytiloidea</taxon>
        <taxon>Mytilidae</taxon>
        <taxon>Mytilinae</taxon>
        <taxon>Mytilus</taxon>
    </lineage>
</organism>
<dbReference type="PANTHER" id="PTHR14593:SF5">
    <property type="entry name" value="WD REPEAT-CONTAINING PROTEIN 11"/>
    <property type="match status" value="1"/>
</dbReference>
<dbReference type="PROSITE" id="PS51257">
    <property type="entry name" value="PROKAR_LIPOPROTEIN"/>
    <property type="match status" value="1"/>
</dbReference>
<accession>A0A8S3RKW9</accession>
<proteinExistence type="predicted"/>
<dbReference type="Pfam" id="PF23751">
    <property type="entry name" value="Beta-prop_WDR11_1st"/>
    <property type="match status" value="1"/>
</dbReference>
<reference evidence="5" key="1">
    <citation type="submission" date="2021-03" db="EMBL/GenBank/DDBJ databases">
        <authorList>
            <person name="Bekaert M."/>
        </authorList>
    </citation>
    <scope>NUCLEOTIDE SEQUENCE</scope>
</reference>
<dbReference type="PANTHER" id="PTHR14593">
    <property type="entry name" value="WD REPEAT-CONTAINING PROTEIN 11"/>
    <property type="match status" value="1"/>
</dbReference>
<dbReference type="Gene3D" id="2.130.10.10">
    <property type="entry name" value="YVTN repeat-like/Quinoprotein amine dehydrogenase"/>
    <property type="match status" value="2"/>
</dbReference>
<evidence type="ECO:0000313" key="6">
    <source>
        <dbReference type="Proteomes" id="UP000683360"/>
    </source>
</evidence>
<dbReference type="PROSITE" id="PS50082">
    <property type="entry name" value="WD_REPEATS_2"/>
    <property type="match status" value="1"/>
</dbReference>
<dbReference type="Proteomes" id="UP000683360">
    <property type="component" value="Unassembled WGS sequence"/>
</dbReference>
<feature type="domain" description="WDR11 second beta-propeller" evidence="4">
    <location>
        <begin position="434"/>
        <end position="585"/>
    </location>
</feature>
<gene>
    <name evidence="5" type="ORF">MEDL_20063</name>
</gene>
<evidence type="ECO:0000259" key="4">
    <source>
        <dbReference type="Pfam" id="PF23752"/>
    </source>
</evidence>
<feature type="repeat" description="WD" evidence="1">
    <location>
        <begin position="513"/>
        <end position="554"/>
    </location>
</feature>